<organism evidence="3 4">
    <name type="scientific">Tilletia caries</name>
    <name type="common">wheat bunt fungus</name>
    <dbReference type="NCBI Taxonomy" id="13290"/>
    <lineage>
        <taxon>Eukaryota</taxon>
        <taxon>Fungi</taxon>
        <taxon>Dikarya</taxon>
        <taxon>Basidiomycota</taxon>
        <taxon>Ustilaginomycotina</taxon>
        <taxon>Exobasidiomycetes</taxon>
        <taxon>Tilletiales</taxon>
        <taxon>Tilletiaceae</taxon>
        <taxon>Tilletia</taxon>
    </lineage>
</organism>
<dbReference type="EMBL" id="LWDD02001670">
    <property type="protein sequence ID" value="KAE8246241.1"/>
    <property type="molecule type" value="Genomic_DNA"/>
</dbReference>
<reference evidence="3" key="1">
    <citation type="submission" date="2016-04" db="EMBL/GenBank/DDBJ databases">
        <authorList>
            <person name="Nguyen H.D."/>
            <person name="Kesanakurti P."/>
            <person name="Cullis J."/>
            <person name="Levesque C.A."/>
            <person name="Hambleton S."/>
        </authorList>
    </citation>
    <scope>NUCLEOTIDE SEQUENCE</scope>
    <source>
        <strain evidence="3">DAOMC 238032</strain>
    </source>
</reference>
<comment type="caution">
    <text evidence="3">The sequence shown here is derived from an EMBL/GenBank/DDBJ whole genome shotgun (WGS) entry which is preliminary data.</text>
</comment>
<feature type="coiled-coil region" evidence="1">
    <location>
        <begin position="130"/>
        <end position="157"/>
    </location>
</feature>
<feature type="region of interest" description="Disordered" evidence="2">
    <location>
        <begin position="63"/>
        <end position="105"/>
    </location>
</feature>
<gene>
    <name evidence="3" type="ORF">A4X03_0g7290</name>
</gene>
<accession>A0A8T8SS89</accession>
<keyword evidence="1" id="KW-0175">Coiled coil</keyword>
<evidence type="ECO:0000313" key="3">
    <source>
        <dbReference type="EMBL" id="KAE8246241.1"/>
    </source>
</evidence>
<feature type="compositionally biased region" description="Basic and acidic residues" evidence="2">
    <location>
        <begin position="70"/>
        <end position="85"/>
    </location>
</feature>
<protein>
    <submittedName>
        <fullName evidence="3">Uncharacterized protein</fullName>
    </submittedName>
</protein>
<proteinExistence type="predicted"/>
<feature type="non-terminal residue" evidence="3">
    <location>
        <position position="1"/>
    </location>
</feature>
<evidence type="ECO:0000256" key="1">
    <source>
        <dbReference type="SAM" id="Coils"/>
    </source>
</evidence>
<dbReference type="AlphaFoldDB" id="A0A8T8SS89"/>
<reference evidence="3" key="2">
    <citation type="journal article" date="2019" name="IMA Fungus">
        <title>Genome sequencing and comparison of five Tilletia species to identify candidate genes for the detection of regulated species infecting wheat.</title>
        <authorList>
            <person name="Nguyen H.D.T."/>
            <person name="Sultana T."/>
            <person name="Kesanakurti P."/>
            <person name="Hambleton S."/>
        </authorList>
    </citation>
    <scope>NUCLEOTIDE SEQUENCE</scope>
    <source>
        <strain evidence="3">DAOMC 238032</strain>
    </source>
</reference>
<name>A0A8T8SS89_9BASI</name>
<dbReference type="Proteomes" id="UP000077671">
    <property type="component" value="Unassembled WGS sequence"/>
</dbReference>
<evidence type="ECO:0000313" key="4">
    <source>
        <dbReference type="Proteomes" id="UP000077671"/>
    </source>
</evidence>
<evidence type="ECO:0000256" key="2">
    <source>
        <dbReference type="SAM" id="MobiDB-lite"/>
    </source>
</evidence>
<sequence length="237" mass="26564">MPAVKQTADEVRAAVGEYFEVLEEEGSGSIQVQCKPCAWEGNRPSVYRSGLVEDHIKTARHKRNLRLFQRPREDENENQRQRDLTPDNAGAADEAQLGADPEGGPDDFWAGVNLPQWYASRNERVFWLLADERDDVVASLQEEMAQLRRDDEALLARAGPSLDRMVAEDVREGWGSFESKQIFSALAFLLSPRHSHSLATLESALQMAEALDARNVPTISECRRALAKIYKAGKDVL</sequence>